<sequence length="418" mass="46120">MTKLFSSFLLTLSPDLVYFNKDEITKVWDCVSECYHQDLLLKKRVGLMGLGTLHIMKRPIWHGEGEGFMADSLEFNLNKPFLVGEKLLHGKSPVSGLSKADELVCAEVALRLHKSKATIITCVKATLKICEWALSSGQNFDFVFKDIGVLVCRGKRVAMRFFEGLVREVAQSQSVADGLLQSPNLKPLFIAHTEKDISQFPPGGVFVLPHFVQADGKSQPHPISVYLQGTGTTCKTNTKHQTTLGNLPSQRLLRRPCLSPSRIPDVKVTGREKKKADGGVQRGSFLPPIENSVKKGRATEEMEAPRAGLAAPTRQGKRAKLPPLAEKGSLEKAAAFSPGGFERLRKERVAAVAGVAAALSPEGTKEKKTLSPQRRPQPRTPRAKQVLLNLQPYRIAREQCAKALQMNQLRKWSNDDSL</sequence>
<keyword evidence="4" id="KW-1185">Reference proteome</keyword>
<dbReference type="PANTHER" id="PTHR14362:SF2">
    <property type="entry name" value="COILED-COIL DOMAIN-CONTAINING PROTEIN 81"/>
    <property type="match status" value="1"/>
</dbReference>
<dbReference type="InterPro" id="IPR040673">
    <property type="entry name" value="CCDC81_HU_dom_2"/>
</dbReference>
<evidence type="ECO:0000313" key="4">
    <source>
        <dbReference type="Proteomes" id="UP000197619"/>
    </source>
</evidence>
<evidence type="ECO:0000256" key="1">
    <source>
        <dbReference type="SAM" id="MobiDB-lite"/>
    </source>
</evidence>
<protein>
    <submittedName>
        <fullName evidence="3">Coiled-coil domain-containing protein 81</fullName>
    </submittedName>
</protein>
<accession>A0A218UI89</accession>
<dbReference type="PANTHER" id="PTHR14362">
    <property type="entry name" value="COILED-COIL DOMAIN-CONTAINING PROTEIN 81"/>
    <property type="match status" value="1"/>
</dbReference>
<dbReference type="AlphaFoldDB" id="A0A218UI89"/>
<dbReference type="Pfam" id="PF18289">
    <property type="entry name" value="HU-CCDC81_euk_2"/>
    <property type="match status" value="1"/>
</dbReference>
<feature type="region of interest" description="Disordered" evidence="1">
    <location>
        <begin position="270"/>
        <end position="321"/>
    </location>
</feature>
<name>A0A218UI89_9PASE</name>
<comment type="caution">
    <text evidence="3">The sequence shown here is derived from an EMBL/GenBank/DDBJ whole genome shotgun (WGS) entry which is preliminary data.</text>
</comment>
<dbReference type="GO" id="GO:0005815">
    <property type="term" value="C:microtubule organizing center"/>
    <property type="evidence" value="ECO:0007669"/>
    <property type="project" value="TreeGrafter"/>
</dbReference>
<dbReference type="EMBL" id="MUZQ01000294">
    <property type="protein sequence ID" value="OWK53308.1"/>
    <property type="molecule type" value="Genomic_DNA"/>
</dbReference>
<feature type="region of interest" description="Disordered" evidence="1">
    <location>
        <begin position="360"/>
        <end position="384"/>
    </location>
</feature>
<organism evidence="3 4">
    <name type="scientific">Lonchura striata</name>
    <name type="common">white-rumped munia</name>
    <dbReference type="NCBI Taxonomy" id="40157"/>
    <lineage>
        <taxon>Eukaryota</taxon>
        <taxon>Metazoa</taxon>
        <taxon>Chordata</taxon>
        <taxon>Craniata</taxon>
        <taxon>Vertebrata</taxon>
        <taxon>Euteleostomi</taxon>
        <taxon>Archelosauria</taxon>
        <taxon>Archosauria</taxon>
        <taxon>Dinosauria</taxon>
        <taxon>Saurischia</taxon>
        <taxon>Theropoda</taxon>
        <taxon>Coelurosauria</taxon>
        <taxon>Aves</taxon>
        <taxon>Neognathae</taxon>
        <taxon>Neoaves</taxon>
        <taxon>Telluraves</taxon>
        <taxon>Australaves</taxon>
        <taxon>Passeriformes</taxon>
        <taxon>Passeroidea</taxon>
        <taxon>Estrildidae</taxon>
        <taxon>Estrildinae</taxon>
        <taxon>Lonchura</taxon>
    </lineage>
</organism>
<reference evidence="3 4" key="1">
    <citation type="submission" date="2017-05" db="EMBL/GenBank/DDBJ databases">
        <title>Genome of assembly of the Bengalese finch, Lonchura striata domestica.</title>
        <authorList>
            <person name="Colquitt B.M."/>
            <person name="Brainard M.S."/>
        </authorList>
    </citation>
    <scope>NUCLEOTIDE SEQUENCE [LARGE SCALE GENOMIC DNA]</scope>
    <source>
        <strain evidence="3">White83orange57</strain>
    </source>
</reference>
<dbReference type="InterPro" id="IPR026295">
    <property type="entry name" value="CCD81"/>
</dbReference>
<evidence type="ECO:0000259" key="2">
    <source>
        <dbReference type="Pfam" id="PF18289"/>
    </source>
</evidence>
<feature type="domain" description="CCDC81 HU" evidence="2">
    <location>
        <begin position="101"/>
        <end position="172"/>
    </location>
</feature>
<feature type="non-terminal residue" evidence="3">
    <location>
        <position position="418"/>
    </location>
</feature>
<dbReference type="Proteomes" id="UP000197619">
    <property type="component" value="Unassembled WGS sequence"/>
</dbReference>
<evidence type="ECO:0000313" key="3">
    <source>
        <dbReference type="EMBL" id="OWK53308.1"/>
    </source>
</evidence>
<proteinExistence type="predicted"/>
<gene>
    <name evidence="3" type="primary">CCDC81_0</name>
    <name evidence="3" type="ORF">RLOC_00004119</name>
</gene>